<reference evidence="3 5" key="2">
    <citation type="submission" date="2014-01" db="EMBL/GenBank/DDBJ databases">
        <title>Draft genome sequencing of Bacillus alcalophilus CGMCC 1.3604.</title>
        <authorList>
            <person name="Yang J."/>
            <person name="Diao L."/>
            <person name="Yang S."/>
        </authorList>
    </citation>
    <scope>NUCLEOTIDE SEQUENCE [LARGE SCALE GENOMIC DNA]</scope>
    <source>
        <strain evidence="3 5">CGMCC 1.3604</strain>
    </source>
</reference>
<dbReference type="EMBL" id="JALP01000292">
    <property type="protein sequence ID" value="THG88919.1"/>
    <property type="molecule type" value="Genomic_DNA"/>
</dbReference>
<gene>
    <name evidence="3" type="ORF">AJ85_20540</name>
    <name evidence="2" type="ORF">BALCAV_0202085</name>
</gene>
<dbReference type="Proteomes" id="UP000297014">
    <property type="component" value="Unassembled WGS sequence"/>
</dbReference>
<dbReference type="eggNOG" id="ENOG5032SGT">
    <property type="taxonomic scope" value="Bacteria"/>
</dbReference>
<protein>
    <recommendedName>
        <fullName evidence="6">Small, acid-soluble spore protein N</fullName>
    </recommendedName>
</protein>
<evidence type="ECO:0000313" key="2">
    <source>
        <dbReference type="EMBL" id="KGA98889.1"/>
    </source>
</evidence>
<organism evidence="2 4">
    <name type="scientific">Alkalihalobacillus alcalophilus ATCC 27647 = CGMCC 1.3604</name>
    <dbReference type="NCBI Taxonomy" id="1218173"/>
    <lineage>
        <taxon>Bacteria</taxon>
        <taxon>Bacillati</taxon>
        <taxon>Bacillota</taxon>
        <taxon>Bacilli</taxon>
        <taxon>Bacillales</taxon>
        <taxon>Bacillaceae</taxon>
        <taxon>Alkalihalobacillus</taxon>
    </lineage>
</organism>
<evidence type="ECO:0000256" key="1">
    <source>
        <dbReference type="SAM" id="Coils"/>
    </source>
</evidence>
<evidence type="ECO:0000313" key="4">
    <source>
        <dbReference type="Proteomes" id="UP000002754"/>
    </source>
</evidence>
<evidence type="ECO:0008006" key="6">
    <source>
        <dbReference type="Google" id="ProtNLM"/>
    </source>
</evidence>
<name>A0A094WMB5_ALKAL</name>
<feature type="coiled-coil region" evidence="1">
    <location>
        <begin position="32"/>
        <end position="66"/>
    </location>
</feature>
<dbReference type="Proteomes" id="UP000002754">
    <property type="component" value="Unassembled WGS sequence"/>
</dbReference>
<dbReference type="EMBL" id="ALPT02000004">
    <property type="protein sequence ID" value="KGA98889.1"/>
    <property type="molecule type" value="Genomic_DNA"/>
</dbReference>
<keyword evidence="1" id="KW-0175">Coiled coil</keyword>
<evidence type="ECO:0000313" key="3">
    <source>
        <dbReference type="EMBL" id="THG88919.1"/>
    </source>
</evidence>
<dbReference type="OrthoDB" id="2936945at2"/>
<comment type="caution">
    <text evidence="2">The sequence shown here is derived from an EMBL/GenBank/DDBJ whole genome shotgun (WGS) entry which is preliminary data.</text>
</comment>
<sequence>MPYQKDKQQAFHAAQQAFLQAEEAVGHIEVHAPEYGRNLKRAHKEIEEATQQIDKALGVASEHQKRQLEQFQEQLEGFTSSIE</sequence>
<proteinExistence type="predicted"/>
<evidence type="ECO:0000313" key="5">
    <source>
        <dbReference type="Proteomes" id="UP000297014"/>
    </source>
</evidence>
<keyword evidence="4" id="KW-1185">Reference proteome</keyword>
<accession>A0A094WMB5</accession>
<reference evidence="2 4" key="1">
    <citation type="journal article" date="2014" name="Genome Announc.">
        <title>Draft Genome Sequence of Bacillus alcalophilus AV1934, a Classic Alkaliphile Isolated from Human Feces in 1934.</title>
        <authorList>
            <person name="Attie O."/>
            <person name="Jayaprakash A."/>
            <person name="Shah H."/>
            <person name="Paulsen I.T."/>
            <person name="Morino M."/>
            <person name="Takahashi Y."/>
            <person name="Narumi I."/>
            <person name="Sachidanandam R."/>
            <person name="Satoh K."/>
            <person name="Ito M."/>
            <person name="Krulwich T.A."/>
        </authorList>
    </citation>
    <scope>NUCLEOTIDE SEQUENCE [LARGE SCALE GENOMIC DNA]</scope>
    <source>
        <strain evidence="2 4">AV1934</strain>
    </source>
</reference>
<dbReference type="RefSeq" id="WP_003324320.1">
    <property type="nucleotide sequence ID" value="NZ_ALPT02000004.1"/>
</dbReference>
<dbReference type="AlphaFoldDB" id="A0A094WMB5"/>